<keyword evidence="2" id="KW-0999">Mitochondrion inner membrane</keyword>
<reference evidence="7" key="3">
    <citation type="submission" date="2025-09" db="UniProtKB">
        <authorList>
            <consortium name="Ensembl"/>
        </authorList>
    </citation>
    <scope>IDENTIFICATION</scope>
</reference>
<evidence type="ECO:0000256" key="3">
    <source>
        <dbReference type="ARBA" id="ARBA00022801"/>
    </source>
</evidence>
<dbReference type="Ensembl" id="ENSOMYT00000154717.1">
    <property type="protein sequence ID" value="ENSOMYP00000137609.1"/>
    <property type="gene ID" value="ENSOMYG00000021274.2"/>
</dbReference>
<dbReference type="InterPro" id="IPR052064">
    <property type="entry name" value="Mito_IMP1_subunit"/>
</dbReference>
<evidence type="ECO:0000256" key="2">
    <source>
        <dbReference type="ARBA" id="ARBA00022792"/>
    </source>
</evidence>
<evidence type="ECO:0000313" key="8">
    <source>
        <dbReference type="Proteomes" id="UP000694395"/>
    </source>
</evidence>
<dbReference type="Gene3D" id="2.10.109.10">
    <property type="entry name" value="Umud Fragment, subunit A"/>
    <property type="match status" value="1"/>
</dbReference>
<evidence type="ECO:0000259" key="6">
    <source>
        <dbReference type="Pfam" id="PF10502"/>
    </source>
</evidence>
<sequence length="152" mass="17214">MFRSALGKTLGFVGYTIQYGCVAHCAFEYIGEFVAVCRILFSLWPWSVNSRVTTSMSVNLPTVLWSFYGAHHHKPQRCLLRTVESPSLQNREVPKGHVWLEGDNLRNSTDSRSYGPVPYALIRGRVCLKLWPLHHVGALNQSPTGRVVRRSD</sequence>
<keyword evidence="8" id="KW-1185">Reference proteome</keyword>
<dbReference type="GeneTree" id="ENSGT00550000075025"/>
<dbReference type="GO" id="GO:0004252">
    <property type="term" value="F:serine-type endopeptidase activity"/>
    <property type="evidence" value="ECO:0007669"/>
    <property type="project" value="InterPro"/>
</dbReference>
<accession>A0A8K9XUS7</accession>
<protein>
    <submittedName>
        <fullName evidence="7">Inner mitochondrial membrane peptidase subunit 1</fullName>
    </submittedName>
</protein>
<dbReference type="Proteomes" id="UP000694395">
    <property type="component" value="Chromosome 6"/>
</dbReference>
<evidence type="ECO:0000256" key="4">
    <source>
        <dbReference type="ARBA" id="ARBA00023128"/>
    </source>
</evidence>
<evidence type="ECO:0000313" key="7">
    <source>
        <dbReference type="Ensembl" id="ENSOMYP00000137609.1"/>
    </source>
</evidence>
<dbReference type="InterPro" id="IPR036286">
    <property type="entry name" value="LexA/Signal_pep-like_sf"/>
</dbReference>
<dbReference type="InterPro" id="IPR019533">
    <property type="entry name" value="Peptidase_S26"/>
</dbReference>
<dbReference type="GO" id="GO:0006627">
    <property type="term" value="P:protein processing involved in protein targeting to mitochondrion"/>
    <property type="evidence" value="ECO:0007669"/>
    <property type="project" value="TreeGrafter"/>
</dbReference>
<gene>
    <name evidence="7" type="primary">LOC110526731</name>
</gene>
<feature type="domain" description="Peptidase S26" evidence="6">
    <location>
        <begin position="82"/>
        <end position="131"/>
    </location>
</feature>
<evidence type="ECO:0000256" key="1">
    <source>
        <dbReference type="ARBA" id="ARBA00004273"/>
    </source>
</evidence>
<reference evidence="7" key="2">
    <citation type="submission" date="2025-08" db="UniProtKB">
        <authorList>
            <consortium name="Ensembl"/>
        </authorList>
    </citation>
    <scope>IDENTIFICATION</scope>
</reference>
<dbReference type="SUPFAM" id="SSF51306">
    <property type="entry name" value="LexA/Signal peptidase"/>
    <property type="match status" value="1"/>
</dbReference>
<organism evidence="7 8">
    <name type="scientific">Oncorhynchus mykiss</name>
    <name type="common">Rainbow trout</name>
    <name type="synonym">Salmo gairdneri</name>
    <dbReference type="NCBI Taxonomy" id="8022"/>
    <lineage>
        <taxon>Eukaryota</taxon>
        <taxon>Metazoa</taxon>
        <taxon>Chordata</taxon>
        <taxon>Craniata</taxon>
        <taxon>Vertebrata</taxon>
        <taxon>Euteleostomi</taxon>
        <taxon>Actinopterygii</taxon>
        <taxon>Neopterygii</taxon>
        <taxon>Teleostei</taxon>
        <taxon>Protacanthopterygii</taxon>
        <taxon>Salmoniformes</taxon>
        <taxon>Salmonidae</taxon>
        <taxon>Salmoninae</taxon>
        <taxon>Oncorhynchus</taxon>
    </lineage>
</organism>
<reference evidence="7" key="1">
    <citation type="submission" date="2020-07" db="EMBL/GenBank/DDBJ databases">
        <title>A long reads based de novo assembly of the rainbow trout Arlee double haploid line genome.</title>
        <authorList>
            <person name="Gao G."/>
            <person name="Palti Y."/>
        </authorList>
    </citation>
    <scope>NUCLEOTIDE SEQUENCE [LARGE SCALE GENOMIC DNA]</scope>
</reference>
<keyword evidence="3" id="KW-0378">Hydrolase</keyword>
<proteinExistence type="predicted"/>
<keyword evidence="4" id="KW-0496">Mitochondrion</keyword>
<dbReference type="PANTHER" id="PTHR12383">
    <property type="entry name" value="PROTEASE FAMILY S26 MITOCHONDRIAL INNER MEMBRANE PROTEASE-RELATED"/>
    <property type="match status" value="1"/>
</dbReference>
<keyword evidence="5" id="KW-0472">Membrane</keyword>
<dbReference type="CDD" id="cd06530">
    <property type="entry name" value="S26_SPase_I"/>
    <property type="match status" value="1"/>
</dbReference>
<name>A0A8K9XUS7_ONCMY</name>
<comment type="subcellular location">
    <subcellularLocation>
        <location evidence="1">Mitochondrion inner membrane</location>
    </subcellularLocation>
</comment>
<evidence type="ECO:0000256" key="5">
    <source>
        <dbReference type="ARBA" id="ARBA00023136"/>
    </source>
</evidence>
<dbReference type="AlphaFoldDB" id="A0A8K9XUS7"/>
<dbReference type="GO" id="GO:0042720">
    <property type="term" value="C:mitochondrial inner membrane peptidase complex"/>
    <property type="evidence" value="ECO:0007669"/>
    <property type="project" value="TreeGrafter"/>
</dbReference>
<dbReference type="PANTHER" id="PTHR12383:SF16">
    <property type="entry name" value="MITOCHONDRIAL INNER MEMBRANE PROTEASE SUBUNIT 1"/>
    <property type="match status" value="1"/>
</dbReference>
<dbReference type="Pfam" id="PF10502">
    <property type="entry name" value="Peptidase_S26"/>
    <property type="match status" value="1"/>
</dbReference>
<dbReference type="GO" id="GO:0006465">
    <property type="term" value="P:signal peptide processing"/>
    <property type="evidence" value="ECO:0007669"/>
    <property type="project" value="InterPro"/>
</dbReference>